<feature type="transmembrane region" description="Helical" evidence="1">
    <location>
        <begin position="82"/>
        <end position="102"/>
    </location>
</feature>
<protein>
    <submittedName>
        <fullName evidence="2">Uncharacterized membrane protein YsdA, DUF1294 family</fullName>
    </submittedName>
</protein>
<keyword evidence="3" id="KW-1185">Reference proteome</keyword>
<name>A0A239K7C6_9FIRM</name>
<accession>A0A239K7C6</accession>
<sequence>MNYLIEITGEYSNTVVVYSFYLLMLNIAAFILMSIDKNRAKKNEWRIKELTFMILALLGGAVGTLLGMVIFHHKQNKKKFYLGIPLFYIINKAASIMIYHYLFK</sequence>
<gene>
    <name evidence="2" type="ORF">SAMN05446037_104321</name>
</gene>
<dbReference type="InterPro" id="IPR010718">
    <property type="entry name" value="DUF1294"/>
</dbReference>
<dbReference type="EMBL" id="FZOJ01000043">
    <property type="protein sequence ID" value="SNT13519.1"/>
    <property type="molecule type" value="Genomic_DNA"/>
</dbReference>
<feature type="transmembrane region" description="Helical" evidence="1">
    <location>
        <begin position="47"/>
        <end position="70"/>
    </location>
</feature>
<dbReference type="OrthoDB" id="1698854at2"/>
<proteinExistence type="predicted"/>
<evidence type="ECO:0000313" key="3">
    <source>
        <dbReference type="Proteomes" id="UP000198304"/>
    </source>
</evidence>
<dbReference type="AlphaFoldDB" id="A0A239K7C6"/>
<reference evidence="2 3" key="1">
    <citation type="submission" date="2017-06" db="EMBL/GenBank/DDBJ databases">
        <authorList>
            <person name="Kim H.J."/>
            <person name="Triplett B.A."/>
        </authorList>
    </citation>
    <scope>NUCLEOTIDE SEQUENCE [LARGE SCALE GENOMIC DNA]</scope>
    <source>
        <strain evidence="2 3">SCA</strain>
    </source>
</reference>
<keyword evidence="1" id="KW-1133">Transmembrane helix</keyword>
<dbReference type="RefSeq" id="WP_089285257.1">
    <property type="nucleotide sequence ID" value="NZ_FZOJ01000043.1"/>
</dbReference>
<feature type="transmembrane region" description="Helical" evidence="1">
    <location>
        <begin position="15"/>
        <end position="35"/>
    </location>
</feature>
<keyword evidence="1" id="KW-0472">Membrane</keyword>
<dbReference type="Pfam" id="PF06961">
    <property type="entry name" value="DUF1294"/>
    <property type="match status" value="1"/>
</dbReference>
<evidence type="ECO:0000313" key="2">
    <source>
        <dbReference type="EMBL" id="SNT13519.1"/>
    </source>
</evidence>
<organism evidence="2 3">
    <name type="scientific">Anaerovirgula multivorans</name>
    <dbReference type="NCBI Taxonomy" id="312168"/>
    <lineage>
        <taxon>Bacteria</taxon>
        <taxon>Bacillati</taxon>
        <taxon>Bacillota</taxon>
        <taxon>Clostridia</taxon>
        <taxon>Peptostreptococcales</taxon>
        <taxon>Natronincolaceae</taxon>
        <taxon>Anaerovirgula</taxon>
    </lineage>
</organism>
<evidence type="ECO:0000256" key="1">
    <source>
        <dbReference type="SAM" id="Phobius"/>
    </source>
</evidence>
<dbReference type="Proteomes" id="UP000198304">
    <property type="component" value="Unassembled WGS sequence"/>
</dbReference>
<keyword evidence="1" id="KW-0812">Transmembrane</keyword>